<dbReference type="Proteomes" id="UP001526143">
    <property type="component" value="Unassembled WGS sequence"/>
</dbReference>
<keyword evidence="2" id="KW-1185">Reference proteome</keyword>
<sequence>MAQNLVGENDNVDLIFVFSCQLLAIKLTLNQVKLYRFAESMLV</sequence>
<dbReference type="EMBL" id="JAOWRF010000041">
    <property type="protein sequence ID" value="MCV3212509.1"/>
    <property type="molecule type" value="Genomic_DNA"/>
</dbReference>
<accession>A0ABT3ATS0</accession>
<evidence type="ECO:0000313" key="1">
    <source>
        <dbReference type="EMBL" id="MCV3212509.1"/>
    </source>
</evidence>
<evidence type="ECO:0000313" key="2">
    <source>
        <dbReference type="Proteomes" id="UP001526143"/>
    </source>
</evidence>
<organism evidence="1 2">
    <name type="scientific">Plectonema radiosum NIES-515</name>
    <dbReference type="NCBI Taxonomy" id="2986073"/>
    <lineage>
        <taxon>Bacteria</taxon>
        <taxon>Bacillati</taxon>
        <taxon>Cyanobacteriota</taxon>
        <taxon>Cyanophyceae</taxon>
        <taxon>Oscillatoriophycideae</taxon>
        <taxon>Oscillatoriales</taxon>
        <taxon>Microcoleaceae</taxon>
        <taxon>Plectonema</taxon>
    </lineage>
</organism>
<reference evidence="1 2" key="1">
    <citation type="submission" date="2022-10" db="EMBL/GenBank/DDBJ databases">
        <title>Identification of biosynthetic pathway for the production of the potent trypsin inhibitor radiosumin.</title>
        <authorList>
            <person name="Fewer D.P."/>
            <person name="Delbaje E."/>
            <person name="Ouyang X."/>
            <person name="Agostino P.D."/>
            <person name="Wahlsten M."/>
            <person name="Jokela J."/>
            <person name="Permi P."/>
            <person name="Haapaniemi E."/>
            <person name="Koistinen H."/>
        </authorList>
    </citation>
    <scope>NUCLEOTIDE SEQUENCE [LARGE SCALE GENOMIC DNA]</scope>
    <source>
        <strain evidence="1 2">NIES-515</strain>
    </source>
</reference>
<comment type="caution">
    <text evidence="1">The sequence shown here is derived from an EMBL/GenBank/DDBJ whole genome shotgun (WGS) entry which is preliminary data.</text>
</comment>
<proteinExistence type="predicted"/>
<protein>
    <submittedName>
        <fullName evidence="1">Uncharacterized protein</fullName>
    </submittedName>
</protein>
<gene>
    <name evidence="1" type="ORF">OGM63_03000</name>
</gene>
<dbReference type="RefSeq" id="WP_263744023.1">
    <property type="nucleotide sequence ID" value="NZ_JAOWRF010000041.1"/>
</dbReference>
<name>A0ABT3ATS0_9CYAN</name>